<dbReference type="EMBL" id="HACM01010861">
    <property type="protein sequence ID" value="CRZ11303.1"/>
    <property type="molecule type" value="Transcribed_RNA"/>
</dbReference>
<protein>
    <submittedName>
        <fullName evidence="1">Uncharacterized protein</fullName>
    </submittedName>
</protein>
<reference evidence="1" key="1">
    <citation type="submission" date="2015-04" db="EMBL/GenBank/DDBJ databases">
        <title>The genome sequence of the plant pathogenic Rhizarian Plasmodiophora brassicae reveals insights in its biotrophic life cycle and the origin of chitin synthesis.</title>
        <authorList>
            <person name="Schwelm A."/>
            <person name="Fogelqvist J."/>
            <person name="Knaust A."/>
            <person name="Julke S."/>
            <person name="Lilja T."/>
            <person name="Dhandapani V."/>
            <person name="Bonilla-Rosso G."/>
            <person name="Karlsson M."/>
            <person name="Shevchenko A."/>
            <person name="Choi S.R."/>
            <person name="Kim H.G."/>
            <person name="Park J.Y."/>
            <person name="Lim Y.P."/>
            <person name="Ludwig-Muller J."/>
            <person name="Dixelius C."/>
        </authorList>
    </citation>
    <scope>NUCLEOTIDE SEQUENCE</scope>
    <source>
        <tissue evidence="1">Potato root galls</tissue>
    </source>
</reference>
<dbReference type="AlphaFoldDB" id="A0A0H5RBA8"/>
<dbReference type="Gene3D" id="3.30.40.10">
    <property type="entry name" value="Zinc/RING finger domain, C3HC4 (zinc finger)"/>
    <property type="match status" value="1"/>
</dbReference>
<evidence type="ECO:0000313" key="1">
    <source>
        <dbReference type="EMBL" id="CRZ11303.1"/>
    </source>
</evidence>
<name>A0A0H5RBA8_9EUKA</name>
<dbReference type="SUPFAM" id="SSF57850">
    <property type="entry name" value="RING/U-box"/>
    <property type="match status" value="1"/>
</dbReference>
<dbReference type="InterPro" id="IPR013083">
    <property type="entry name" value="Znf_RING/FYVE/PHD"/>
</dbReference>
<accession>A0A0H5RBA8</accession>
<organism evidence="1">
    <name type="scientific">Spongospora subterranea</name>
    <dbReference type="NCBI Taxonomy" id="70186"/>
    <lineage>
        <taxon>Eukaryota</taxon>
        <taxon>Sar</taxon>
        <taxon>Rhizaria</taxon>
        <taxon>Endomyxa</taxon>
        <taxon>Phytomyxea</taxon>
        <taxon>Plasmodiophorida</taxon>
        <taxon>Plasmodiophoridae</taxon>
        <taxon>Spongospora</taxon>
    </lineage>
</organism>
<sequence length="213" mass="24242">MPICKLQGQLRDEFADGPMREKTEDLPLQVAKSLLHQMIELGSHAQLLLHELNLNRRKEHSSNSYSAQHPIRSCEYDEYVAADIDIFDDDSVWPKSQLKQYMFAGTISVEESQRIKEHLSSKDPLFDVEGDCGICLLGKHDAGESKLYKMACCGSEVHLTCIFRCLGARAIRNNCPICITDIPDDEKRDVILAMKTETRRTRTSKTKRSKVKN</sequence>
<proteinExistence type="predicted"/>